<evidence type="ECO:0000259" key="2">
    <source>
        <dbReference type="Pfam" id="PF13550"/>
    </source>
</evidence>
<reference evidence="5" key="1">
    <citation type="submission" date="2019-08" db="EMBL/GenBank/DDBJ databases">
        <authorList>
            <consortium name="PulseNet: The National Subtyping Network for Foodborne Disease Surveillance"/>
            <person name="Tarr C.L."/>
            <person name="Trees E."/>
            <person name="Katz L.S."/>
            <person name="Carleton-Romer H.A."/>
            <person name="Stroika S."/>
            <person name="Kucerova Z."/>
            <person name="Roache K.F."/>
            <person name="Sabol A.L."/>
            <person name="Besser J."/>
            <person name="Gerner-Smidt P."/>
        </authorList>
    </citation>
    <scope>NUCLEOTIDE SEQUENCE</scope>
    <source>
        <strain evidence="5">PNUSAS085987</strain>
    </source>
</reference>
<accession>A0A5Y5LEK3</accession>
<evidence type="ECO:0000259" key="3">
    <source>
        <dbReference type="Pfam" id="PF24421"/>
    </source>
</evidence>
<dbReference type="CDD" id="cd00063">
    <property type="entry name" value="FN3"/>
    <property type="match status" value="1"/>
</dbReference>
<dbReference type="InterPro" id="IPR003961">
    <property type="entry name" value="FN3_dom"/>
</dbReference>
<dbReference type="InterPro" id="IPR015406">
    <property type="entry name" value="GpJ_CSF"/>
</dbReference>
<protein>
    <submittedName>
        <fullName evidence="5">Host specificity protein J</fullName>
    </submittedName>
</protein>
<feature type="domain" description="Tip attachment protein J Fn3-1" evidence="3">
    <location>
        <begin position="188"/>
        <end position="294"/>
    </location>
</feature>
<feature type="domain" description="Tip attachment protein J" evidence="2">
    <location>
        <begin position="5"/>
        <end position="75"/>
    </location>
</feature>
<feature type="domain" description="Tip attachment protein J second Ig-like" evidence="4">
    <location>
        <begin position="296"/>
        <end position="396"/>
    </location>
</feature>
<proteinExistence type="predicted"/>
<dbReference type="Pfam" id="PF13550">
    <property type="entry name" value="Phage-tail_3"/>
    <property type="match status" value="1"/>
</dbReference>
<dbReference type="AlphaFoldDB" id="A0A5Y5LEK3"/>
<dbReference type="EMBL" id="AAJBUZ010000040">
    <property type="protein sequence ID" value="ECK4379318.1"/>
    <property type="molecule type" value="Genomic_DNA"/>
</dbReference>
<dbReference type="InterPro" id="IPR032876">
    <property type="entry name" value="J_dom"/>
</dbReference>
<organism evidence="5">
    <name type="scientific">Salmonella enterica</name>
    <name type="common">Salmonella choleraesuis</name>
    <dbReference type="NCBI Taxonomy" id="28901"/>
    <lineage>
        <taxon>Bacteria</taxon>
        <taxon>Pseudomonadati</taxon>
        <taxon>Pseudomonadota</taxon>
        <taxon>Gammaproteobacteria</taxon>
        <taxon>Enterobacterales</taxon>
        <taxon>Enterobacteriaceae</taxon>
        <taxon>Salmonella</taxon>
    </lineage>
</organism>
<dbReference type="InterPro" id="IPR013783">
    <property type="entry name" value="Ig-like_fold"/>
</dbReference>
<sequence>SQIRYGRNLLKMDAFGCTSRGQAHRTGLWVMMTELLETQTVDFSVGAEGLRHTPGDIIEVCDNDYAGASIGGRITDLDISTRTLTLDREITLPESGAATLNIVGPDGTPFSTEIQSQPAPDRVVLKVMPETVQPYSIWGLKLPSLKRRLFRCVRIKEDDDGTYAITAVQHVPEKESIVDNGAHFDPLPGTTNGIIPPAVQHLVVDTDNDSILYQAKAKWDTPRVVKGVRFVVRLTTGSGKEGDPVRLVTTATTSETEYAFHELPLGDYTLTVRAINGFGQQGEPASVAFSIQAPEAPSTIEMTPGYFQITVTPYQAIYDASVQYEFWYSATQLATAADIQSKAQYLGTGSFWIKDNIRPGHDAWFYVRSVNRVGKSAFAEASGQCSDDAEGYLAFFDGKIQQTQLAKELLDKMDNTALKQDIADISKIVSETKNEIEQTVNKTLGDQSATISQIQKVQTDTDNNLNALYMLKVQKTKDGVPYVAGIGAGIEDVAGQTLSQILLAANRTAIIDPSDGNTVPMLVAQGGQIFLNEALVKYLIAPTITSGGDPPAFSLTPDGKLTAKNADISGHINAVSGSFTGEINATSGKFSGVIEAKEFVGDICGSKVMQGVSIRATNDERSTSTRYTDSATYQIGKTITVMANCERNGGSGAITVTININGQVKTAEVMPYTAGIPAMYQTVVFSVHTTSPVVDISVSLRVSGRYTTEASVWPLVMVSRSGNNFTN</sequence>
<evidence type="ECO:0000259" key="4">
    <source>
        <dbReference type="Pfam" id="PF24489"/>
    </source>
</evidence>
<dbReference type="Gene3D" id="2.60.40.10">
    <property type="entry name" value="Immunoglobulins"/>
    <property type="match status" value="1"/>
</dbReference>
<dbReference type="InterPro" id="IPR055383">
    <property type="entry name" value="FN3-1_GpJ"/>
</dbReference>
<dbReference type="InterPro" id="IPR057587">
    <property type="entry name" value="GpJ_Ig_second"/>
</dbReference>
<dbReference type="Pfam" id="PF24421">
    <property type="entry name" value="Ig_J"/>
    <property type="match status" value="1"/>
</dbReference>
<dbReference type="Pfam" id="PF09327">
    <property type="entry name" value="Phage_Tail_Tip"/>
    <property type="match status" value="1"/>
</dbReference>
<dbReference type="PANTHER" id="PTHR36251">
    <property type="entry name" value="FELS-1 PROPHAGE HOST SPECIFICITY PROTEIN-RELATED"/>
    <property type="match status" value="1"/>
</dbReference>
<feature type="non-terminal residue" evidence="5">
    <location>
        <position position="1"/>
    </location>
</feature>
<dbReference type="PANTHER" id="PTHR36251:SF2">
    <property type="entry name" value="GIFSY-2 PROPHAGE HOST SPECIFICITY PROTEIN J, PHAGE LAMBDA"/>
    <property type="match status" value="1"/>
</dbReference>
<evidence type="ECO:0000313" key="5">
    <source>
        <dbReference type="EMBL" id="ECK4379318.1"/>
    </source>
</evidence>
<dbReference type="InterPro" id="IPR053171">
    <property type="entry name" value="Viral_Tip_Attach_Protein"/>
</dbReference>
<evidence type="ECO:0000259" key="1">
    <source>
        <dbReference type="Pfam" id="PF09327"/>
    </source>
</evidence>
<gene>
    <name evidence="5" type="ORF">FRI78_25710</name>
</gene>
<feature type="domain" description="Tip attachment protein J central straight fiber" evidence="1">
    <location>
        <begin position="451"/>
        <end position="578"/>
    </location>
</feature>
<dbReference type="Pfam" id="PF24489">
    <property type="entry name" value="Ig_J_second"/>
    <property type="match status" value="1"/>
</dbReference>
<comment type="caution">
    <text evidence="5">The sequence shown here is derived from an EMBL/GenBank/DDBJ whole genome shotgun (WGS) entry which is preliminary data.</text>
</comment>
<name>A0A5Y5LEK3_SALER</name>